<name>A0A362X3U2_9FLAO</name>
<organism evidence="2 3">
    <name type="scientific">Jejuia pallidilutea</name>
    <dbReference type="NCBI Taxonomy" id="504487"/>
    <lineage>
        <taxon>Bacteria</taxon>
        <taxon>Pseudomonadati</taxon>
        <taxon>Bacteroidota</taxon>
        <taxon>Flavobacteriia</taxon>
        <taxon>Flavobacteriales</taxon>
        <taxon>Flavobacteriaceae</taxon>
        <taxon>Jejuia</taxon>
    </lineage>
</organism>
<evidence type="ECO:0000256" key="1">
    <source>
        <dbReference type="SAM" id="Phobius"/>
    </source>
</evidence>
<evidence type="ECO:0000313" key="3">
    <source>
        <dbReference type="Proteomes" id="UP000251545"/>
    </source>
</evidence>
<dbReference type="InterPro" id="IPR045749">
    <property type="entry name" value="DUF6090"/>
</dbReference>
<evidence type="ECO:0000313" key="2">
    <source>
        <dbReference type="EMBL" id="PQV48914.1"/>
    </source>
</evidence>
<proteinExistence type="predicted"/>
<sequence>MKENKTGKYLKYAIGEIILVVIGILLALQINNWNSEYKANKNLKEIYKQIQTDLKVDTARIERTIVKFDKKDKIIQDILDKKIKLSFYDTITSMNYKDCSICRPETTYSYSFKPITKGYNLLREANSLTEIKKDSLADYINDFYSQIIPRIDNQYEDIQNIIFENIKNYQKYSWFSDWYEKKYNRDLLIYLFESEMYRKELSRFNIYTKHIFIETLKNYKIRATEILKLLEQEIEK</sequence>
<protein>
    <submittedName>
        <fullName evidence="2">Uncharacterized protein</fullName>
    </submittedName>
</protein>
<reference evidence="2 3" key="1">
    <citation type="submission" date="2018-02" db="EMBL/GenBank/DDBJ databases">
        <title>Genomic Encyclopedia of Archaeal and Bacterial Type Strains, Phase II (KMG-II): from individual species to whole genera.</title>
        <authorList>
            <person name="Goeker M."/>
        </authorList>
    </citation>
    <scope>NUCLEOTIDE SEQUENCE [LARGE SCALE GENOMIC DNA]</scope>
    <source>
        <strain evidence="2 3">DSM 21165</strain>
    </source>
</reference>
<dbReference type="AlphaFoldDB" id="A0A362X3U2"/>
<keyword evidence="1" id="KW-1133">Transmembrane helix</keyword>
<dbReference type="Pfam" id="PF19578">
    <property type="entry name" value="DUF6090"/>
    <property type="match status" value="1"/>
</dbReference>
<feature type="transmembrane region" description="Helical" evidence="1">
    <location>
        <begin position="12"/>
        <end position="30"/>
    </location>
</feature>
<comment type="caution">
    <text evidence="2">The sequence shown here is derived from an EMBL/GenBank/DDBJ whole genome shotgun (WGS) entry which is preliminary data.</text>
</comment>
<keyword evidence="1" id="KW-0472">Membrane</keyword>
<dbReference type="Proteomes" id="UP000251545">
    <property type="component" value="Unassembled WGS sequence"/>
</dbReference>
<dbReference type="EMBL" id="PVEO01000004">
    <property type="protein sequence ID" value="PQV48914.1"/>
    <property type="molecule type" value="Genomic_DNA"/>
</dbReference>
<dbReference type="RefSeq" id="WP_105473528.1">
    <property type="nucleotide sequence ID" value="NZ_PVEO01000004.1"/>
</dbReference>
<gene>
    <name evidence="2" type="ORF">CLV33_104120</name>
</gene>
<accession>A0A362X3U2</accession>
<keyword evidence="1" id="KW-0812">Transmembrane</keyword>